<comment type="caution">
    <text evidence="2">The sequence shown here is derived from an EMBL/GenBank/DDBJ whole genome shotgun (WGS) entry which is preliminary data.</text>
</comment>
<sequence length="124" mass="13991">MKNIGFILMICMMTLVQVSCDNEDPRQMSVTSDMFLQITNRKVKVSNDGKYYILTECINETTKAFQVQNIFIVDLEEDAAKVAELNVEYVLVGGVGQKTDYRPANGENGDAYYMLKITELKSAD</sequence>
<dbReference type="EMBL" id="QSTF01000077">
    <property type="protein sequence ID" value="RGM34219.1"/>
    <property type="molecule type" value="Genomic_DNA"/>
</dbReference>
<protein>
    <submittedName>
        <fullName evidence="2">Uncharacterized protein</fullName>
    </submittedName>
</protein>
<dbReference type="Proteomes" id="UP000260780">
    <property type="component" value="Unassembled WGS sequence"/>
</dbReference>
<dbReference type="Proteomes" id="UP000260862">
    <property type="component" value="Unassembled WGS sequence"/>
</dbReference>
<evidence type="ECO:0000313" key="1">
    <source>
        <dbReference type="EMBL" id="RGK57156.1"/>
    </source>
</evidence>
<dbReference type="EMBL" id="QRQK01000004">
    <property type="protein sequence ID" value="RHM99826.1"/>
    <property type="molecule type" value="Genomic_DNA"/>
</dbReference>
<dbReference type="RefSeq" id="WP_117671207.1">
    <property type="nucleotide sequence ID" value="NZ_CABOGR010000006.1"/>
</dbReference>
<reference evidence="4 5" key="1">
    <citation type="submission" date="2018-08" db="EMBL/GenBank/DDBJ databases">
        <title>A genome reference for cultivated species of the human gut microbiota.</title>
        <authorList>
            <person name="Zou Y."/>
            <person name="Xue W."/>
            <person name="Luo G."/>
        </authorList>
    </citation>
    <scope>NUCLEOTIDE SEQUENCE [LARGE SCALE GENOMIC DNA]</scope>
    <source>
        <strain evidence="3 6">AF31-28B-AC</strain>
        <strain evidence="2 4">OM08-14</strain>
        <strain evidence="1 5">TF10-3AC</strain>
    </source>
</reference>
<organism evidence="2 4">
    <name type="scientific">Phocaeicola plebeius</name>
    <dbReference type="NCBI Taxonomy" id="310297"/>
    <lineage>
        <taxon>Bacteria</taxon>
        <taxon>Pseudomonadati</taxon>
        <taxon>Bacteroidota</taxon>
        <taxon>Bacteroidia</taxon>
        <taxon>Bacteroidales</taxon>
        <taxon>Bacteroidaceae</taxon>
        <taxon>Phocaeicola</taxon>
    </lineage>
</organism>
<accession>A0A3E4VW69</accession>
<dbReference type="Proteomes" id="UP000285109">
    <property type="component" value="Unassembled WGS sequence"/>
</dbReference>
<evidence type="ECO:0000313" key="4">
    <source>
        <dbReference type="Proteomes" id="UP000260780"/>
    </source>
</evidence>
<name>A0A3E4VW69_9BACT</name>
<dbReference type="AlphaFoldDB" id="A0A3E4VW69"/>
<proteinExistence type="predicted"/>
<evidence type="ECO:0000313" key="3">
    <source>
        <dbReference type="EMBL" id="RHM99826.1"/>
    </source>
</evidence>
<evidence type="ECO:0000313" key="5">
    <source>
        <dbReference type="Proteomes" id="UP000260862"/>
    </source>
</evidence>
<evidence type="ECO:0000313" key="6">
    <source>
        <dbReference type="Proteomes" id="UP000285109"/>
    </source>
</evidence>
<gene>
    <name evidence="3" type="ORF">DWZ34_03215</name>
    <name evidence="2" type="ORF">DXC17_17095</name>
    <name evidence="1" type="ORF">DXD04_04350</name>
</gene>
<evidence type="ECO:0000313" key="2">
    <source>
        <dbReference type="EMBL" id="RGM34219.1"/>
    </source>
</evidence>
<dbReference type="EMBL" id="QSQT01000006">
    <property type="protein sequence ID" value="RGK57156.1"/>
    <property type="molecule type" value="Genomic_DNA"/>
</dbReference>
<keyword evidence="5" id="KW-1185">Reference proteome</keyword>